<evidence type="ECO:0000313" key="2">
    <source>
        <dbReference type="Proteomes" id="UP000054843"/>
    </source>
</evidence>
<keyword evidence="2" id="KW-1185">Reference proteome</keyword>
<dbReference type="Proteomes" id="UP000054843">
    <property type="component" value="Unassembled WGS sequence"/>
</dbReference>
<organism evidence="1 2">
    <name type="scientific">Trichinella papuae</name>
    <dbReference type="NCBI Taxonomy" id="268474"/>
    <lineage>
        <taxon>Eukaryota</taxon>
        <taxon>Metazoa</taxon>
        <taxon>Ecdysozoa</taxon>
        <taxon>Nematoda</taxon>
        <taxon>Enoplea</taxon>
        <taxon>Dorylaimia</taxon>
        <taxon>Trichinellida</taxon>
        <taxon>Trichinellidae</taxon>
        <taxon>Trichinella</taxon>
    </lineage>
</organism>
<name>A0A0V1MTU2_9BILA</name>
<sequence>MENYKSLHAILLNNFAAISLHFTDQEFNFKTFHQFANPVLLYDALLFDYSEYCVRDKCRSLEYSHTLFTLMTRTSLRNQIAYRQWKTLNCQREQQINKKTFQNDNVAYFSTLHLYKLLG</sequence>
<dbReference type="EMBL" id="JYDO01000041">
    <property type="protein sequence ID" value="KRZ75186.1"/>
    <property type="molecule type" value="Genomic_DNA"/>
</dbReference>
<gene>
    <name evidence="1" type="ORF">T10_10681</name>
</gene>
<protein>
    <submittedName>
        <fullName evidence="1">Uncharacterized protein</fullName>
    </submittedName>
</protein>
<comment type="caution">
    <text evidence="1">The sequence shown here is derived from an EMBL/GenBank/DDBJ whole genome shotgun (WGS) entry which is preliminary data.</text>
</comment>
<accession>A0A0V1MTU2</accession>
<dbReference type="AlphaFoldDB" id="A0A0V1MTU2"/>
<reference evidence="1 2" key="1">
    <citation type="submission" date="2015-01" db="EMBL/GenBank/DDBJ databases">
        <title>Evolution of Trichinella species and genotypes.</title>
        <authorList>
            <person name="Korhonen P.K."/>
            <person name="Edoardo P."/>
            <person name="Giuseppe L.R."/>
            <person name="Gasser R.B."/>
        </authorList>
    </citation>
    <scope>NUCLEOTIDE SEQUENCE [LARGE SCALE GENOMIC DNA]</scope>
    <source>
        <strain evidence="1">ISS1980</strain>
    </source>
</reference>
<evidence type="ECO:0000313" key="1">
    <source>
        <dbReference type="EMBL" id="KRZ75186.1"/>
    </source>
</evidence>
<proteinExistence type="predicted"/>